<accession>A0ABR2FAK8</accession>
<dbReference type="Pfam" id="PF01657">
    <property type="entry name" value="Stress-antifung"/>
    <property type="match status" value="1"/>
</dbReference>
<keyword evidence="2" id="KW-0723">Serine/threonine-protein kinase</keyword>
<dbReference type="Proteomes" id="UP001472677">
    <property type="component" value="Unassembled WGS sequence"/>
</dbReference>
<dbReference type="PANTHER" id="PTHR27002">
    <property type="entry name" value="RECEPTOR-LIKE SERINE/THREONINE-PROTEIN KINASE SD1-8"/>
    <property type="match status" value="1"/>
</dbReference>
<evidence type="ECO:0000256" key="8">
    <source>
        <dbReference type="ARBA" id="ARBA00022777"/>
    </source>
</evidence>
<feature type="domain" description="Gnk2-homologous" evidence="15">
    <location>
        <begin position="1"/>
        <end position="50"/>
    </location>
</feature>
<dbReference type="InterPro" id="IPR038408">
    <property type="entry name" value="GNK2_sf"/>
</dbReference>
<keyword evidence="9" id="KW-0067">ATP-binding</keyword>
<evidence type="ECO:0000256" key="7">
    <source>
        <dbReference type="ARBA" id="ARBA00022741"/>
    </source>
</evidence>
<dbReference type="CDD" id="cd23509">
    <property type="entry name" value="Gnk2-like"/>
    <property type="match status" value="1"/>
</dbReference>
<keyword evidence="12" id="KW-0675">Receptor</keyword>
<proteinExistence type="predicted"/>
<keyword evidence="8" id="KW-0418">Kinase</keyword>
<evidence type="ECO:0000256" key="5">
    <source>
        <dbReference type="ARBA" id="ARBA00022729"/>
    </source>
</evidence>
<comment type="subcellular location">
    <subcellularLocation>
        <location evidence="1">Membrane</location>
        <topology evidence="1">Single-pass membrane protein</topology>
    </subcellularLocation>
</comment>
<comment type="caution">
    <text evidence="16">The sequence shown here is derived from an EMBL/GenBank/DDBJ whole genome shotgun (WGS) entry which is preliminary data.</text>
</comment>
<keyword evidence="3" id="KW-0808">Transferase</keyword>
<protein>
    <recommendedName>
        <fullName evidence="15">Gnk2-homologous domain-containing protein</fullName>
    </recommendedName>
</protein>
<keyword evidence="5" id="KW-0732">Signal</keyword>
<evidence type="ECO:0000256" key="14">
    <source>
        <dbReference type="SAM" id="Phobius"/>
    </source>
</evidence>
<gene>
    <name evidence="16" type="ORF">V6N12_063026</name>
</gene>
<evidence type="ECO:0000256" key="13">
    <source>
        <dbReference type="SAM" id="MobiDB-lite"/>
    </source>
</evidence>
<evidence type="ECO:0000256" key="6">
    <source>
        <dbReference type="ARBA" id="ARBA00022737"/>
    </source>
</evidence>
<keyword evidence="6" id="KW-0677">Repeat</keyword>
<keyword evidence="10 14" id="KW-1133">Transmembrane helix</keyword>
<dbReference type="PANTHER" id="PTHR27002:SF181">
    <property type="entry name" value="RECEPTOR-LIKE SERINE_THREONINE-PROTEIN KINASE"/>
    <property type="match status" value="1"/>
</dbReference>
<feature type="compositionally biased region" description="Polar residues" evidence="13">
    <location>
        <begin position="222"/>
        <end position="254"/>
    </location>
</feature>
<evidence type="ECO:0000256" key="12">
    <source>
        <dbReference type="ARBA" id="ARBA00023170"/>
    </source>
</evidence>
<dbReference type="InterPro" id="IPR002902">
    <property type="entry name" value="GNK2"/>
</dbReference>
<dbReference type="SUPFAM" id="SSF56112">
    <property type="entry name" value="Protein kinase-like (PK-like)"/>
    <property type="match status" value="1"/>
</dbReference>
<dbReference type="PROSITE" id="PS51473">
    <property type="entry name" value="GNK2"/>
    <property type="match status" value="1"/>
</dbReference>
<name>A0ABR2FAK8_9ROSI</name>
<feature type="transmembrane region" description="Helical" evidence="14">
    <location>
        <begin position="113"/>
        <end position="136"/>
    </location>
</feature>
<evidence type="ECO:0000313" key="17">
    <source>
        <dbReference type="Proteomes" id="UP001472677"/>
    </source>
</evidence>
<evidence type="ECO:0000256" key="2">
    <source>
        <dbReference type="ARBA" id="ARBA00022527"/>
    </source>
</evidence>
<dbReference type="EMBL" id="JBBPBM010000007">
    <property type="protein sequence ID" value="KAK8575351.1"/>
    <property type="molecule type" value="Genomic_DNA"/>
</dbReference>
<dbReference type="Gene3D" id="3.30.430.20">
    <property type="entry name" value="Gnk2 domain, C-X8-C-X2-C motif"/>
    <property type="match status" value="1"/>
</dbReference>
<evidence type="ECO:0000313" key="16">
    <source>
        <dbReference type="EMBL" id="KAK8575351.1"/>
    </source>
</evidence>
<evidence type="ECO:0000256" key="1">
    <source>
        <dbReference type="ARBA" id="ARBA00004167"/>
    </source>
</evidence>
<evidence type="ECO:0000256" key="3">
    <source>
        <dbReference type="ARBA" id="ARBA00022679"/>
    </source>
</evidence>
<keyword evidence="7" id="KW-0547">Nucleotide-binding</keyword>
<dbReference type="InterPro" id="IPR011009">
    <property type="entry name" value="Kinase-like_dom_sf"/>
</dbReference>
<evidence type="ECO:0000256" key="9">
    <source>
        <dbReference type="ARBA" id="ARBA00022840"/>
    </source>
</evidence>
<feature type="region of interest" description="Disordered" evidence="13">
    <location>
        <begin position="222"/>
        <end position="260"/>
    </location>
</feature>
<dbReference type="Gene3D" id="3.30.200.20">
    <property type="entry name" value="Phosphorylase Kinase, domain 1"/>
    <property type="match status" value="1"/>
</dbReference>
<evidence type="ECO:0000256" key="11">
    <source>
        <dbReference type="ARBA" id="ARBA00023136"/>
    </source>
</evidence>
<sequence>MCRGDSTRDGCYTCLNSSIHDLTATCPNQKEALSWGGDPPCMARYADRPFFGILELGGYNTGDITLNITEFDTVWESLIDSVVRKASTGSSMYPMLLLRLQLWEGGRFSSRTLVIIVVPIAIFGAVLVILAVAFLLKRIKKTKQDGQNNKTHVESLQFGFTAVRVAIENFSDANMLGRGGFGSVYKAWRNWNEGPGMASVLVMLSSYSMSLPIPSRPGFSMNSTMDTATMPDSSSLSNQSKTESIQVSVNNASISELDPR</sequence>
<evidence type="ECO:0000259" key="15">
    <source>
        <dbReference type="PROSITE" id="PS51473"/>
    </source>
</evidence>
<keyword evidence="11 14" id="KW-0472">Membrane</keyword>
<keyword evidence="17" id="KW-1185">Reference proteome</keyword>
<evidence type="ECO:0000256" key="10">
    <source>
        <dbReference type="ARBA" id="ARBA00022989"/>
    </source>
</evidence>
<reference evidence="16 17" key="1">
    <citation type="journal article" date="2024" name="G3 (Bethesda)">
        <title>Genome assembly of Hibiscus sabdariffa L. provides insights into metabolisms of medicinal natural products.</title>
        <authorList>
            <person name="Kim T."/>
        </authorList>
    </citation>
    <scope>NUCLEOTIDE SEQUENCE [LARGE SCALE GENOMIC DNA]</scope>
    <source>
        <strain evidence="16">TK-2024</strain>
        <tissue evidence="16">Old leaves</tissue>
    </source>
</reference>
<evidence type="ECO:0000256" key="4">
    <source>
        <dbReference type="ARBA" id="ARBA00022692"/>
    </source>
</evidence>
<keyword evidence="4 14" id="KW-0812">Transmembrane</keyword>
<organism evidence="16 17">
    <name type="scientific">Hibiscus sabdariffa</name>
    <name type="common">roselle</name>
    <dbReference type="NCBI Taxonomy" id="183260"/>
    <lineage>
        <taxon>Eukaryota</taxon>
        <taxon>Viridiplantae</taxon>
        <taxon>Streptophyta</taxon>
        <taxon>Embryophyta</taxon>
        <taxon>Tracheophyta</taxon>
        <taxon>Spermatophyta</taxon>
        <taxon>Magnoliopsida</taxon>
        <taxon>eudicotyledons</taxon>
        <taxon>Gunneridae</taxon>
        <taxon>Pentapetalae</taxon>
        <taxon>rosids</taxon>
        <taxon>malvids</taxon>
        <taxon>Malvales</taxon>
        <taxon>Malvaceae</taxon>
        <taxon>Malvoideae</taxon>
        <taxon>Hibiscus</taxon>
    </lineage>
</organism>